<reference evidence="3" key="1">
    <citation type="journal article" date="2014" name="Proc. Natl. Acad. Sci. U.S.A.">
        <title>Extensive sampling of basidiomycete genomes demonstrates inadequacy of the white-rot/brown-rot paradigm for wood decay fungi.</title>
        <authorList>
            <person name="Riley R."/>
            <person name="Salamov A.A."/>
            <person name="Brown D.W."/>
            <person name="Nagy L.G."/>
            <person name="Floudas D."/>
            <person name="Held B.W."/>
            <person name="Levasseur A."/>
            <person name="Lombard V."/>
            <person name="Morin E."/>
            <person name="Otillar R."/>
            <person name="Lindquist E.A."/>
            <person name="Sun H."/>
            <person name="LaButti K.M."/>
            <person name="Schmutz J."/>
            <person name="Jabbour D."/>
            <person name="Luo H."/>
            <person name="Baker S.E."/>
            <person name="Pisabarro A.G."/>
            <person name="Walton J.D."/>
            <person name="Blanchette R.A."/>
            <person name="Henrissat B."/>
            <person name="Martin F."/>
            <person name="Cullen D."/>
            <person name="Hibbett D.S."/>
            <person name="Grigoriev I.V."/>
        </authorList>
    </citation>
    <scope>NUCLEOTIDE SEQUENCE [LARGE SCALE GENOMIC DNA]</scope>
    <source>
        <strain evidence="3">CBS 339.88</strain>
    </source>
</reference>
<sequence length="199" mass="22672">MDGNPILLLCNLQIDFSRLKLPGVSPWLQSAFNPITTKTRSLILLERLDYVLSNRKSTLDGCQQKSQTIPGRFGASLVLLLLSASLSWNLIIGLLKLGLTAMWFWFCRLRTECTHFVGQAHFQNRYTNYLTILISISVSHNFMLNGAGQVRLRKSLPFRYGFSWITETVPRLFFFWTGNRPLDGFRYSVGNGGKFISVV</sequence>
<keyword evidence="1" id="KW-0472">Membrane</keyword>
<name>A0A067TF92_GALM3</name>
<proteinExistence type="predicted"/>
<dbReference type="EMBL" id="KL142371">
    <property type="protein sequence ID" value="KDR80997.1"/>
    <property type="molecule type" value="Genomic_DNA"/>
</dbReference>
<evidence type="ECO:0000313" key="2">
    <source>
        <dbReference type="EMBL" id="KDR80997.1"/>
    </source>
</evidence>
<keyword evidence="3" id="KW-1185">Reference proteome</keyword>
<organism evidence="2 3">
    <name type="scientific">Galerina marginata (strain CBS 339.88)</name>
    <dbReference type="NCBI Taxonomy" id="685588"/>
    <lineage>
        <taxon>Eukaryota</taxon>
        <taxon>Fungi</taxon>
        <taxon>Dikarya</taxon>
        <taxon>Basidiomycota</taxon>
        <taxon>Agaricomycotina</taxon>
        <taxon>Agaricomycetes</taxon>
        <taxon>Agaricomycetidae</taxon>
        <taxon>Agaricales</taxon>
        <taxon>Agaricineae</taxon>
        <taxon>Strophariaceae</taxon>
        <taxon>Galerina</taxon>
    </lineage>
</organism>
<keyword evidence="1" id="KW-0812">Transmembrane</keyword>
<accession>A0A067TF92</accession>
<keyword evidence="1" id="KW-1133">Transmembrane helix</keyword>
<dbReference type="Proteomes" id="UP000027222">
    <property type="component" value="Unassembled WGS sequence"/>
</dbReference>
<evidence type="ECO:0000313" key="3">
    <source>
        <dbReference type="Proteomes" id="UP000027222"/>
    </source>
</evidence>
<protein>
    <submittedName>
        <fullName evidence="2">Uncharacterized protein</fullName>
    </submittedName>
</protein>
<feature type="transmembrane region" description="Helical" evidence="1">
    <location>
        <begin position="73"/>
        <end position="106"/>
    </location>
</feature>
<dbReference type="AlphaFoldDB" id="A0A067TF92"/>
<dbReference type="HOGENOM" id="CLU_1372304_0_0_1"/>
<gene>
    <name evidence="2" type="ORF">GALMADRAFT_1118845</name>
</gene>
<evidence type="ECO:0000256" key="1">
    <source>
        <dbReference type="SAM" id="Phobius"/>
    </source>
</evidence>
<feature type="transmembrane region" description="Helical" evidence="1">
    <location>
        <begin position="126"/>
        <end position="144"/>
    </location>
</feature>